<sequence>MDIIVYNAKHLHQEYNDAIITQLPYGMPQQRSSYKREKPPPETIKISIYGMFRTQSGDKAIGILAQDHHGLVMVGCACTIPRAHRQRLWKATRSMGQHYNKFIN</sequence>
<name>A0ABR2G8R8_9ROSI</name>
<reference evidence="1 2" key="1">
    <citation type="journal article" date="2024" name="G3 (Bethesda)">
        <title>Genome assembly of Hibiscus sabdariffa L. provides insights into metabolisms of medicinal natural products.</title>
        <authorList>
            <person name="Kim T."/>
        </authorList>
    </citation>
    <scope>NUCLEOTIDE SEQUENCE [LARGE SCALE GENOMIC DNA]</scope>
    <source>
        <strain evidence="1">TK-2024</strain>
        <tissue evidence="1">Old leaves</tissue>
    </source>
</reference>
<protein>
    <submittedName>
        <fullName evidence="1">Uncharacterized protein</fullName>
    </submittedName>
</protein>
<gene>
    <name evidence="1" type="ORF">V6N12_065164</name>
</gene>
<proteinExistence type="predicted"/>
<dbReference type="Proteomes" id="UP001472677">
    <property type="component" value="Unassembled WGS sequence"/>
</dbReference>
<keyword evidence="2" id="KW-1185">Reference proteome</keyword>
<dbReference type="EMBL" id="JBBPBM010000002">
    <property type="protein sequence ID" value="KAK8596684.1"/>
    <property type="molecule type" value="Genomic_DNA"/>
</dbReference>
<organism evidence="1 2">
    <name type="scientific">Hibiscus sabdariffa</name>
    <name type="common">roselle</name>
    <dbReference type="NCBI Taxonomy" id="183260"/>
    <lineage>
        <taxon>Eukaryota</taxon>
        <taxon>Viridiplantae</taxon>
        <taxon>Streptophyta</taxon>
        <taxon>Embryophyta</taxon>
        <taxon>Tracheophyta</taxon>
        <taxon>Spermatophyta</taxon>
        <taxon>Magnoliopsida</taxon>
        <taxon>eudicotyledons</taxon>
        <taxon>Gunneridae</taxon>
        <taxon>Pentapetalae</taxon>
        <taxon>rosids</taxon>
        <taxon>malvids</taxon>
        <taxon>Malvales</taxon>
        <taxon>Malvaceae</taxon>
        <taxon>Malvoideae</taxon>
        <taxon>Hibiscus</taxon>
    </lineage>
</organism>
<evidence type="ECO:0000313" key="1">
    <source>
        <dbReference type="EMBL" id="KAK8596684.1"/>
    </source>
</evidence>
<accession>A0ABR2G8R8</accession>
<comment type="caution">
    <text evidence="1">The sequence shown here is derived from an EMBL/GenBank/DDBJ whole genome shotgun (WGS) entry which is preliminary data.</text>
</comment>
<evidence type="ECO:0000313" key="2">
    <source>
        <dbReference type="Proteomes" id="UP001472677"/>
    </source>
</evidence>